<feature type="signal peptide" evidence="2">
    <location>
        <begin position="1"/>
        <end position="34"/>
    </location>
</feature>
<organism evidence="3 4">
    <name type="scientific">Rhodococcus tukisamuensis</name>
    <dbReference type="NCBI Taxonomy" id="168276"/>
    <lineage>
        <taxon>Bacteria</taxon>
        <taxon>Bacillati</taxon>
        <taxon>Actinomycetota</taxon>
        <taxon>Actinomycetes</taxon>
        <taxon>Mycobacteriales</taxon>
        <taxon>Nocardiaceae</taxon>
        <taxon>Rhodococcus</taxon>
    </lineage>
</organism>
<reference evidence="3 4" key="1">
    <citation type="submission" date="2016-10" db="EMBL/GenBank/DDBJ databases">
        <authorList>
            <person name="de Groot N.N."/>
        </authorList>
    </citation>
    <scope>NUCLEOTIDE SEQUENCE [LARGE SCALE GENOMIC DNA]</scope>
    <source>
        <strain evidence="3 4">JCM 11308</strain>
    </source>
</reference>
<proteinExistence type="predicted"/>
<name>A0A1G6W5R0_9NOCA</name>
<dbReference type="RefSeq" id="WP_072842582.1">
    <property type="nucleotide sequence ID" value="NZ_FNAB01000005.1"/>
</dbReference>
<keyword evidence="2" id="KW-0732">Signal</keyword>
<evidence type="ECO:0000313" key="4">
    <source>
        <dbReference type="Proteomes" id="UP000199417"/>
    </source>
</evidence>
<feature type="chain" id="PRO_5039317881" description="Alternate signal-mediated exported protein, RER_14450 family" evidence="2">
    <location>
        <begin position="35"/>
        <end position="240"/>
    </location>
</feature>
<dbReference type="STRING" id="168276.SAMN05444580_105261"/>
<evidence type="ECO:0000256" key="2">
    <source>
        <dbReference type="SAM" id="SignalP"/>
    </source>
</evidence>
<feature type="region of interest" description="Disordered" evidence="1">
    <location>
        <begin position="199"/>
        <end position="220"/>
    </location>
</feature>
<evidence type="ECO:0008006" key="5">
    <source>
        <dbReference type="Google" id="ProtNLM"/>
    </source>
</evidence>
<accession>A0A1G6W5R0</accession>
<keyword evidence="4" id="KW-1185">Reference proteome</keyword>
<dbReference type="AlphaFoldDB" id="A0A1G6W5R0"/>
<protein>
    <recommendedName>
        <fullName evidence="5">Alternate signal-mediated exported protein, RER_14450 family</fullName>
    </recommendedName>
</protein>
<dbReference type="EMBL" id="FNAB01000005">
    <property type="protein sequence ID" value="SDD61212.1"/>
    <property type="molecule type" value="Genomic_DNA"/>
</dbReference>
<gene>
    <name evidence="3" type="ORF">SAMN05444580_105261</name>
</gene>
<evidence type="ECO:0000256" key="1">
    <source>
        <dbReference type="SAM" id="MobiDB-lite"/>
    </source>
</evidence>
<sequence>MQPKTARRIAALAAVAALPSTLLGVGVGAGAANAANPDCKQSMHWEKNDWSTVGISHTYDKSTVAEAAAGTNITYKVVVGTTSIGNPYVNTIWDYPPVGFGKPVSAKVTAYHFPGGQKTEDVTPEPNEDGSWRVSSTGWFVNSGNPVTAEFTYRVPDRAQTGVSILSGGAAFGGTVGVGTTIPELSACFTVREKNTGESTLGSADGAGLGSTEGQLSSTGSLSDFTADTITKIIKNLGGS</sequence>
<dbReference type="Proteomes" id="UP000199417">
    <property type="component" value="Unassembled WGS sequence"/>
</dbReference>
<evidence type="ECO:0000313" key="3">
    <source>
        <dbReference type="EMBL" id="SDD61212.1"/>
    </source>
</evidence>